<sequence>MSTLTGTGQLIRLALRRDRVLLPLWVLVPSIFPAVFVVAFTTAFPTPQALQEYAETSIHNAAFTVFYGALQGPSLGELVTWRAGFVPVMIGLFSLLAVIRHTRTEEEAGRRELVVSTAVSRHAAMAAAVLVTCGANLVIGLLSALMLAGQGLPAAGSLAHGTGIAAVGCVFAAVGAVVAQLTTGAGSARGIGITVLGVAFLLRGIGDVSTQSGGALGWISWLSPIGWVSRLRPFAGERWWILVVPCVAATGLIAMAVALAERRDVGSGLLPSRLGPAGAAPALRTPAALAWRLHRGSLVSRTVGFAVVGFGLGGIATSIGELMNNSTPAAREVLARLGGPGTVIDQYLWAMMTVFGVVSAGFAIQIVLTLRAEESGGRAEPVLAAPVERLRWASGHLAIALLGPILWAVVFGTVVGLAHGLSTGDVGRGVSDALGAALVELPAVWAFAALALALFGLLPRLAAWTFALLMTSLLLGWLGEELHMGQWLINLSVFAHLPHLPGGELTVLPLLVMTAIAAALVLVGVRGLRRRDMPVG</sequence>
<feature type="transmembrane region" description="Helical" evidence="1">
    <location>
        <begin position="239"/>
        <end position="260"/>
    </location>
</feature>
<gene>
    <name evidence="2" type="ORF">ACFSCY_37935</name>
</gene>
<accession>A0ABW4FXE5</accession>
<feature type="transmembrane region" description="Helical" evidence="1">
    <location>
        <begin position="397"/>
        <end position="421"/>
    </location>
</feature>
<dbReference type="Proteomes" id="UP001597145">
    <property type="component" value="Unassembled WGS sequence"/>
</dbReference>
<evidence type="ECO:0000313" key="2">
    <source>
        <dbReference type="EMBL" id="MFD1535204.1"/>
    </source>
</evidence>
<keyword evidence="1" id="KW-0472">Membrane</keyword>
<dbReference type="EMBL" id="JBHUCP010000051">
    <property type="protein sequence ID" value="MFD1535204.1"/>
    <property type="molecule type" value="Genomic_DNA"/>
</dbReference>
<keyword evidence="1" id="KW-1133">Transmembrane helix</keyword>
<evidence type="ECO:0000256" key="1">
    <source>
        <dbReference type="SAM" id="Phobius"/>
    </source>
</evidence>
<feature type="transmembrane region" description="Helical" evidence="1">
    <location>
        <begin position="191"/>
        <end position="219"/>
    </location>
</feature>
<keyword evidence="3" id="KW-1185">Reference proteome</keyword>
<name>A0ABW4FXE5_9PSEU</name>
<proteinExistence type="predicted"/>
<reference evidence="3" key="1">
    <citation type="journal article" date="2019" name="Int. J. Syst. Evol. Microbiol.">
        <title>The Global Catalogue of Microorganisms (GCM) 10K type strain sequencing project: providing services to taxonomists for standard genome sequencing and annotation.</title>
        <authorList>
            <consortium name="The Broad Institute Genomics Platform"/>
            <consortium name="The Broad Institute Genome Sequencing Center for Infectious Disease"/>
            <person name="Wu L."/>
            <person name="Ma J."/>
        </authorList>
    </citation>
    <scope>NUCLEOTIDE SEQUENCE [LARGE SCALE GENOMIC DNA]</scope>
    <source>
        <strain evidence="3">JCM 12165</strain>
    </source>
</reference>
<keyword evidence="1" id="KW-0812">Transmembrane</keyword>
<evidence type="ECO:0000313" key="3">
    <source>
        <dbReference type="Proteomes" id="UP001597145"/>
    </source>
</evidence>
<feature type="transmembrane region" description="Helical" evidence="1">
    <location>
        <begin position="158"/>
        <end position="179"/>
    </location>
</feature>
<protein>
    <submittedName>
        <fullName evidence="2">ABC transporter permease</fullName>
    </submittedName>
</protein>
<feature type="transmembrane region" description="Helical" evidence="1">
    <location>
        <begin position="20"/>
        <end position="44"/>
    </location>
</feature>
<feature type="transmembrane region" description="Helical" evidence="1">
    <location>
        <begin position="83"/>
        <end position="102"/>
    </location>
</feature>
<comment type="caution">
    <text evidence="2">The sequence shown here is derived from an EMBL/GenBank/DDBJ whole genome shotgun (WGS) entry which is preliminary data.</text>
</comment>
<feature type="transmembrane region" description="Helical" evidence="1">
    <location>
        <begin position="347"/>
        <end position="368"/>
    </location>
</feature>
<feature type="transmembrane region" description="Helical" evidence="1">
    <location>
        <begin position="507"/>
        <end position="525"/>
    </location>
</feature>
<organism evidence="2 3">
    <name type="scientific">Pseudonocardia aurantiaca</name>
    <dbReference type="NCBI Taxonomy" id="75290"/>
    <lineage>
        <taxon>Bacteria</taxon>
        <taxon>Bacillati</taxon>
        <taxon>Actinomycetota</taxon>
        <taxon>Actinomycetes</taxon>
        <taxon>Pseudonocardiales</taxon>
        <taxon>Pseudonocardiaceae</taxon>
        <taxon>Pseudonocardia</taxon>
    </lineage>
</organism>
<feature type="transmembrane region" description="Helical" evidence="1">
    <location>
        <begin position="298"/>
        <end position="319"/>
    </location>
</feature>
<feature type="transmembrane region" description="Helical" evidence="1">
    <location>
        <begin position="461"/>
        <end position="479"/>
    </location>
</feature>
<feature type="transmembrane region" description="Helical" evidence="1">
    <location>
        <begin position="433"/>
        <end position="454"/>
    </location>
</feature>
<dbReference type="RefSeq" id="WP_343987339.1">
    <property type="nucleotide sequence ID" value="NZ_BAAAJG010000028.1"/>
</dbReference>
<feature type="transmembrane region" description="Helical" evidence="1">
    <location>
        <begin position="123"/>
        <end position="146"/>
    </location>
</feature>